<dbReference type="GO" id="GO:0003723">
    <property type="term" value="F:RNA binding"/>
    <property type="evidence" value="ECO:0007669"/>
    <property type="project" value="UniProtKB-UniRule"/>
</dbReference>
<feature type="domain" description="RRM" evidence="3">
    <location>
        <begin position="161"/>
        <end position="236"/>
    </location>
</feature>
<evidence type="ECO:0000313" key="4">
    <source>
        <dbReference type="EMBL" id="KAJ2777060.1"/>
    </source>
</evidence>
<dbReference type="PROSITE" id="PS50102">
    <property type="entry name" value="RRM"/>
    <property type="match status" value="2"/>
</dbReference>
<organism evidence="4 5">
    <name type="scientific">Coemansia javaensis</name>
    <dbReference type="NCBI Taxonomy" id="2761396"/>
    <lineage>
        <taxon>Eukaryota</taxon>
        <taxon>Fungi</taxon>
        <taxon>Fungi incertae sedis</taxon>
        <taxon>Zoopagomycota</taxon>
        <taxon>Kickxellomycotina</taxon>
        <taxon>Kickxellomycetes</taxon>
        <taxon>Kickxellales</taxon>
        <taxon>Kickxellaceae</taxon>
        <taxon>Coemansia</taxon>
    </lineage>
</organism>
<reference evidence="4" key="1">
    <citation type="submission" date="2022-07" db="EMBL/GenBank/DDBJ databases">
        <title>Phylogenomic reconstructions and comparative analyses of Kickxellomycotina fungi.</title>
        <authorList>
            <person name="Reynolds N.K."/>
            <person name="Stajich J.E."/>
            <person name="Barry K."/>
            <person name="Grigoriev I.V."/>
            <person name="Crous P."/>
            <person name="Smith M.E."/>
        </authorList>
    </citation>
    <scope>NUCLEOTIDE SEQUENCE</scope>
    <source>
        <strain evidence="4">NBRC 105414</strain>
    </source>
</reference>
<dbReference type="OrthoDB" id="4726at2759"/>
<evidence type="ECO:0000256" key="2">
    <source>
        <dbReference type="SAM" id="MobiDB-lite"/>
    </source>
</evidence>
<feature type="compositionally biased region" description="Basic residues" evidence="2">
    <location>
        <begin position="345"/>
        <end position="382"/>
    </location>
</feature>
<dbReference type="InterPro" id="IPR012677">
    <property type="entry name" value="Nucleotide-bd_a/b_plait_sf"/>
</dbReference>
<accession>A0A9W8LEG2</accession>
<protein>
    <recommendedName>
        <fullName evidence="3">RRM domain-containing protein</fullName>
    </recommendedName>
</protein>
<dbReference type="SUPFAM" id="SSF54928">
    <property type="entry name" value="RNA-binding domain, RBD"/>
    <property type="match status" value="2"/>
</dbReference>
<evidence type="ECO:0000259" key="3">
    <source>
        <dbReference type="PROSITE" id="PS50102"/>
    </source>
</evidence>
<keyword evidence="1" id="KW-0694">RNA-binding</keyword>
<dbReference type="Pfam" id="PF00076">
    <property type="entry name" value="RRM_1"/>
    <property type="match status" value="2"/>
</dbReference>
<proteinExistence type="predicted"/>
<dbReference type="Proteomes" id="UP001140217">
    <property type="component" value="Unassembled WGS sequence"/>
</dbReference>
<evidence type="ECO:0000313" key="5">
    <source>
        <dbReference type="Proteomes" id="UP001140217"/>
    </source>
</evidence>
<feature type="domain" description="RRM" evidence="3">
    <location>
        <begin position="2"/>
        <end position="72"/>
    </location>
</feature>
<comment type="caution">
    <text evidence="4">The sequence shown here is derived from an EMBL/GenBank/DDBJ whole genome shotgun (WGS) entry which is preliminary data.</text>
</comment>
<feature type="compositionally biased region" description="Basic residues" evidence="2">
    <location>
        <begin position="407"/>
        <end position="428"/>
    </location>
</feature>
<gene>
    <name evidence="4" type="ORF">H4R18_005347</name>
</gene>
<name>A0A9W8LEG2_9FUNG</name>
<dbReference type="SMART" id="SM00360">
    <property type="entry name" value="RRM"/>
    <property type="match status" value="2"/>
</dbReference>
<dbReference type="EMBL" id="JANBUL010000315">
    <property type="protein sequence ID" value="KAJ2777060.1"/>
    <property type="molecule type" value="Genomic_DNA"/>
</dbReference>
<dbReference type="InterPro" id="IPR035979">
    <property type="entry name" value="RBD_domain_sf"/>
</dbReference>
<dbReference type="Gene3D" id="3.30.70.330">
    <property type="match status" value="2"/>
</dbReference>
<dbReference type="PANTHER" id="PTHR32343:SF22">
    <property type="entry name" value="LD29830P"/>
    <property type="match status" value="1"/>
</dbReference>
<keyword evidence="5" id="KW-1185">Reference proteome</keyword>
<dbReference type="InterPro" id="IPR000504">
    <property type="entry name" value="RRM_dom"/>
</dbReference>
<evidence type="ECO:0000256" key="1">
    <source>
        <dbReference type="PROSITE-ProRule" id="PRU00176"/>
    </source>
</evidence>
<dbReference type="AlphaFoldDB" id="A0A9W8LEG2"/>
<dbReference type="PANTHER" id="PTHR32343">
    <property type="entry name" value="SERINE/ARGININE-RICH SPLICING FACTOR"/>
    <property type="match status" value="1"/>
</dbReference>
<feature type="region of interest" description="Disordered" evidence="2">
    <location>
        <begin position="335"/>
        <end position="428"/>
    </location>
</feature>
<sequence>MARIKVANISKHVTGEMLSRLFGCVGEVTHMDVQAAGDEATQEAAVEFADAGSARAAVHLSGTELAERALVVLEDAGDGGGGPGGAAWTLGALAAAGRGSIGGGGSGSGGANAAPLANAAVVAQMAARGARPAQAIPPSVAALIHPSILQFDPAKAEEISRTVYVGNIAARTTEQELMDFFSACGPVAYVKMAGDGLQPTRFAFVEFAEFATAQAALQMNGMRLADRALKVNHSKNAINKPGASAAAAAAAIASSGGLAAPAVASAALLLAQQRSAPTLAAVAALPGNVDPAALGLQHQRQAGPSWPMLGSAAAAAQAERASSLERKVRDLQAQMDEKYAGQFRARSRARSRSRSRSRPRSSHSRRHASRSRSHRRSHHRHRRDDDDDDSDYDDRHHHRYDSDDYRRRGRHRSSRRRSRSSGRRSRRH</sequence>